<keyword evidence="2" id="KW-0408">Iron</keyword>
<gene>
    <name evidence="5" type="ORF">BK664_05340</name>
</gene>
<comment type="caution">
    <text evidence="5">The sequence shown here is derived from an EMBL/GenBank/DDBJ whole genome shotgun (WGS) entry which is preliminary data.</text>
</comment>
<dbReference type="EMBL" id="MOBO01000004">
    <property type="protein sequence ID" value="RON40934.1"/>
    <property type="molecule type" value="Genomic_DNA"/>
</dbReference>
<keyword evidence="1" id="KW-0479">Metal-binding</keyword>
<dbReference type="Gene3D" id="3.30.70.20">
    <property type="match status" value="1"/>
</dbReference>
<dbReference type="Proteomes" id="UP000286351">
    <property type="component" value="Unassembled WGS sequence"/>
</dbReference>
<accession>A0A423JTJ2</accession>
<protein>
    <submittedName>
        <fullName evidence="5">Ferredoxin</fullName>
    </submittedName>
</protein>
<evidence type="ECO:0000313" key="5">
    <source>
        <dbReference type="EMBL" id="RON40934.1"/>
    </source>
</evidence>
<dbReference type="GO" id="GO:0051536">
    <property type="term" value="F:iron-sulfur cluster binding"/>
    <property type="evidence" value="ECO:0007669"/>
    <property type="project" value="UniProtKB-KW"/>
</dbReference>
<dbReference type="RefSeq" id="WP_123364876.1">
    <property type="nucleotide sequence ID" value="NZ_MOBO01000004.1"/>
</dbReference>
<keyword evidence="3" id="KW-0411">Iron-sulfur</keyword>
<feature type="domain" description="4Fe-4S ferredoxin-type" evidence="4">
    <location>
        <begin position="1"/>
        <end position="30"/>
    </location>
</feature>
<evidence type="ECO:0000256" key="1">
    <source>
        <dbReference type="ARBA" id="ARBA00022723"/>
    </source>
</evidence>
<dbReference type="Pfam" id="PF00037">
    <property type="entry name" value="Fer4"/>
    <property type="match status" value="1"/>
</dbReference>
<feature type="domain" description="4Fe-4S ferredoxin-type" evidence="4">
    <location>
        <begin position="31"/>
        <end position="61"/>
    </location>
</feature>
<reference evidence="5 6" key="1">
    <citation type="submission" date="2016-10" db="EMBL/GenBank/DDBJ databases">
        <title>Comparative genome analysis of multiple Pseudomonas spp. focuses on biocontrol and plant growth promoting traits.</title>
        <authorList>
            <person name="Tao X.-Y."/>
            <person name="Taylor C.G."/>
        </authorList>
    </citation>
    <scope>NUCLEOTIDE SEQUENCE [LARGE SCALE GENOMIC DNA]</scope>
    <source>
        <strain evidence="5 6">38D4</strain>
    </source>
</reference>
<dbReference type="PROSITE" id="PS51379">
    <property type="entry name" value="4FE4S_FER_2"/>
    <property type="match status" value="2"/>
</dbReference>
<dbReference type="PROSITE" id="PS00198">
    <property type="entry name" value="4FE4S_FER_1"/>
    <property type="match status" value="1"/>
</dbReference>
<dbReference type="InterPro" id="IPR017900">
    <property type="entry name" value="4Fe4S_Fe_S_CS"/>
</dbReference>
<dbReference type="SUPFAM" id="SSF54862">
    <property type="entry name" value="4Fe-4S ferredoxins"/>
    <property type="match status" value="1"/>
</dbReference>
<evidence type="ECO:0000256" key="3">
    <source>
        <dbReference type="ARBA" id="ARBA00023014"/>
    </source>
</evidence>
<organism evidence="5 6">
    <name type="scientific">Pseudomonas brassicacearum</name>
    <dbReference type="NCBI Taxonomy" id="930166"/>
    <lineage>
        <taxon>Bacteria</taxon>
        <taxon>Pseudomonadati</taxon>
        <taxon>Pseudomonadota</taxon>
        <taxon>Gammaproteobacteria</taxon>
        <taxon>Pseudomonadales</taxon>
        <taxon>Pseudomonadaceae</taxon>
        <taxon>Pseudomonas</taxon>
    </lineage>
</organism>
<dbReference type="GO" id="GO:0046872">
    <property type="term" value="F:metal ion binding"/>
    <property type="evidence" value="ECO:0007669"/>
    <property type="project" value="UniProtKB-KW"/>
</dbReference>
<evidence type="ECO:0000256" key="2">
    <source>
        <dbReference type="ARBA" id="ARBA00023004"/>
    </source>
</evidence>
<dbReference type="AlphaFoldDB" id="A0A423JTJ2"/>
<evidence type="ECO:0000259" key="4">
    <source>
        <dbReference type="PROSITE" id="PS51379"/>
    </source>
</evidence>
<evidence type="ECO:0000313" key="6">
    <source>
        <dbReference type="Proteomes" id="UP000286351"/>
    </source>
</evidence>
<dbReference type="InterPro" id="IPR017896">
    <property type="entry name" value="4Fe4S_Fe-S-bd"/>
</dbReference>
<name>A0A423JTJ2_9PSED</name>
<sequence length="125" mass="14038">MIELIYQDLCSGCGKCVEVCPTNTLRLDTQAKPQIVDQQACQTCFMCELYCASDALYVDPDCERVRQPDPDAIRDAGLLGQYRRDSGWDEWAADPRHSNQHWRMDGIFALARGLADATPIPTKAQ</sequence>
<proteinExistence type="predicted"/>